<reference evidence="7 8" key="1">
    <citation type="submission" date="2020-10" db="EMBL/GenBank/DDBJ databases">
        <title>The Coptis chinensis genome and diversification of protoberbering-type alkaloids.</title>
        <authorList>
            <person name="Wang B."/>
            <person name="Shu S."/>
            <person name="Song C."/>
            <person name="Liu Y."/>
        </authorList>
    </citation>
    <scope>NUCLEOTIDE SEQUENCE [LARGE SCALE GENOMIC DNA]</scope>
    <source>
        <strain evidence="7">HL-2020</strain>
        <tissue evidence="7">Leaf</tissue>
    </source>
</reference>
<keyword evidence="5" id="KW-0238">DNA-binding</keyword>
<gene>
    <name evidence="7" type="ORF">IFM89_022804</name>
</gene>
<evidence type="ECO:0000313" key="8">
    <source>
        <dbReference type="Proteomes" id="UP000631114"/>
    </source>
</evidence>
<evidence type="ECO:0000256" key="2">
    <source>
        <dbReference type="ARBA" id="ARBA00022771"/>
    </source>
</evidence>
<feature type="region of interest" description="Disordered" evidence="6">
    <location>
        <begin position="93"/>
        <end position="127"/>
    </location>
</feature>
<evidence type="ECO:0000256" key="1">
    <source>
        <dbReference type="ARBA" id="ARBA00022723"/>
    </source>
</evidence>
<feature type="compositionally biased region" description="Basic and acidic residues" evidence="6">
    <location>
        <begin position="118"/>
        <end position="127"/>
    </location>
</feature>
<accession>A0A835M1A0</accession>
<dbReference type="EMBL" id="JADFTS010000004">
    <property type="protein sequence ID" value="KAF9610524.1"/>
    <property type="molecule type" value="Genomic_DNA"/>
</dbReference>
<dbReference type="GO" id="GO:0008270">
    <property type="term" value="F:zinc ion binding"/>
    <property type="evidence" value="ECO:0007669"/>
    <property type="project" value="UniProtKB-KW"/>
</dbReference>
<keyword evidence="8" id="KW-1185">Reference proteome</keyword>
<evidence type="ECO:0000256" key="4">
    <source>
        <dbReference type="ARBA" id="ARBA00022884"/>
    </source>
</evidence>
<dbReference type="PANTHER" id="PTHR24009">
    <property type="entry name" value="RNA-BINDING (RRM/RBD/RNP MOTIFS)"/>
    <property type="match status" value="1"/>
</dbReference>
<keyword evidence="2" id="KW-0863">Zinc-finger</keyword>
<dbReference type="GO" id="GO:0003723">
    <property type="term" value="F:RNA binding"/>
    <property type="evidence" value="ECO:0007669"/>
    <property type="project" value="UniProtKB-KW"/>
</dbReference>
<name>A0A835M1A0_9MAGN</name>
<proteinExistence type="predicted"/>
<keyword evidence="4" id="KW-0694">RNA-binding</keyword>
<organism evidence="7 8">
    <name type="scientific">Coptis chinensis</name>
    <dbReference type="NCBI Taxonomy" id="261450"/>
    <lineage>
        <taxon>Eukaryota</taxon>
        <taxon>Viridiplantae</taxon>
        <taxon>Streptophyta</taxon>
        <taxon>Embryophyta</taxon>
        <taxon>Tracheophyta</taxon>
        <taxon>Spermatophyta</taxon>
        <taxon>Magnoliopsida</taxon>
        <taxon>Ranunculales</taxon>
        <taxon>Ranunculaceae</taxon>
        <taxon>Coptidoideae</taxon>
        <taxon>Coptis</taxon>
    </lineage>
</organism>
<dbReference type="AlphaFoldDB" id="A0A835M1A0"/>
<protein>
    <submittedName>
        <fullName evidence="7">Uncharacterized protein</fullName>
    </submittedName>
</protein>
<dbReference type="OrthoDB" id="1897736at2759"/>
<evidence type="ECO:0000256" key="3">
    <source>
        <dbReference type="ARBA" id="ARBA00022833"/>
    </source>
</evidence>
<dbReference type="Proteomes" id="UP000631114">
    <property type="component" value="Unassembled WGS sequence"/>
</dbReference>
<evidence type="ECO:0000313" key="7">
    <source>
        <dbReference type="EMBL" id="KAF9610524.1"/>
    </source>
</evidence>
<keyword evidence="3" id="KW-0862">Zinc</keyword>
<evidence type="ECO:0000256" key="6">
    <source>
        <dbReference type="SAM" id="MobiDB-lite"/>
    </source>
</evidence>
<dbReference type="GO" id="GO:0003677">
    <property type="term" value="F:DNA binding"/>
    <property type="evidence" value="ECO:0007669"/>
    <property type="project" value="UniProtKB-KW"/>
</dbReference>
<comment type="caution">
    <text evidence="7">The sequence shown here is derived from an EMBL/GenBank/DDBJ whole genome shotgun (WGS) entry which is preliminary data.</text>
</comment>
<evidence type="ECO:0000256" key="5">
    <source>
        <dbReference type="ARBA" id="ARBA00023125"/>
    </source>
</evidence>
<sequence>MLDGDDLHHYGRSRIERSDFLSIPGGMANSASRQIYLTFPADSTFREEDVSNYFRYFLFLFQVFIIRLKLILAKGNPHFVCDARVLVKPYKEKGKVPDRKQQQPMMELGDFSPSGITGHDHRDPFDL</sequence>
<dbReference type="PANTHER" id="PTHR24009:SF3">
    <property type="entry name" value="RNA-BINDING (RRM_RBD_RNP MOTIFS) FAMILY PROTEIN-RELATED"/>
    <property type="match status" value="1"/>
</dbReference>
<keyword evidence="1" id="KW-0479">Metal-binding</keyword>